<dbReference type="InterPro" id="IPR011990">
    <property type="entry name" value="TPR-like_helical_dom_sf"/>
</dbReference>
<dbReference type="STRING" id="1034943.BN59_00081"/>
<dbReference type="AlphaFoldDB" id="A0A078KS74"/>
<keyword evidence="2" id="KW-1185">Reference proteome</keyword>
<evidence type="ECO:0000313" key="2">
    <source>
        <dbReference type="Proteomes" id="UP000044071"/>
    </source>
</evidence>
<proteinExistence type="predicted"/>
<evidence type="ECO:0000313" key="1">
    <source>
        <dbReference type="EMBL" id="CDZ75822.1"/>
    </source>
</evidence>
<dbReference type="EMBL" id="CCSB01000001">
    <property type="protein sequence ID" value="CDZ75822.1"/>
    <property type="molecule type" value="Genomic_DNA"/>
</dbReference>
<dbReference type="SUPFAM" id="SSF81901">
    <property type="entry name" value="HCP-like"/>
    <property type="match status" value="1"/>
</dbReference>
<reference evidence="1 2" key="1">
    <citation type="submission" date="2014-06" db="EMBL/GenBank/DDBJ databases">
        <authorList>
            <person name="Urmite Genomes Urmite Genomes"/>
        </authorList>
    </citation>
    <scope>NUCLEOTIDE SEQUENCE [LARGE SCALE GENOMIC DNA]</scope>
</reference>
<protein>
    <recommendedName>
        <fullName evidence="3">Sel1 repeat family protein</fullName>
    </recommendedName>
</protein>
<sequence>MALSPQFSSDFVIRAKAVSEAPDNYHIKNETLGMLMQMKALAASGDSMAQYRLAQIYPQNSELYLSWMNKAADQGFTNAMLALAFAHAEKGTASGIQQAARHVVKIFSSGDSFIKSEATGLMDRNNLLATEVAKQLNNSISVGKSPVSFFAQDTRTVDRETPDLLNSESPAL</sequence>
<organism evidence="1 2">
    <name type="scientific">Legionella massiliensis</name>
    <dbReference type="NCBI Taxonomy" id="1034943"/>
    <lineage>
        <taxon>Bacteria</taxon>
        <taxon>Pseudomonadati</taxon>
        <taxon>Pseudomonadota</taxon>
        <taxon>Gammaproteobacteria</taxon>
        <taxon>Legionellales</taxon>
        <taxon>Legionellaceae</taxon>
        <taxon>Legionella</taxon>
    </lineage>
</organism>
<dbReference type="Proteomes" id="UP000044071">
    <property type="component" value="Unassembled WGS sequence"/>
</dbReference>
<name>A0A078KS74_9GAMM</name>
<accession>A0A078KS74</accession>
<dbReference type="Gene3D" id="1.25.40.10">
    <property type="entry name" value="Tetratricopeptide repeat domain"/>
    <property type="match status" value="1"/>
</dbReference>
<dbReference type="OrthoDB" id="5636357at2"/>
<gene>
    <name evidence="1" type="ORF">BN59_00081</name>
</gene>
<dbReference type="eggNOG" id="ENOG5031E3S">
    <property type="taxonomic scope" value="Bacteria"/>
</dbReference>
<evidence type="ECO:0008006" key="3">
    <source>
        <dbReference type="Google" id="ProtNLM"/>
    </source>
</evidence>
<dbReference type="RefSeq" id="WP_043872464.1">
    <property type="nucleotide sequence ID" value="NZ_CCVW01000001.1"/>
</dbReference>